<accession>A0A1T4YV01</accession>
<dbReference type="STRING" id="1736691.SAMN06295964_0957"/>
<dbReference type="OrthoDB" id="34459at2"/>
<sequence length="164" mass="17855">MPDTNEPERTPDGHFLVIGGRRWRASDPAIPGPLRQELVDELMSARRAVKAGEPDARDRVGDAKVALGERGRPWWEEPTDHSLATRSEAAVRALLRHRDGTTICPSDVARVVGGDHWRRHMDAVREVADALAGTGAVVVTQRGETVTATTAKGPVRIGRGDRFA</sequence>
<dbReference type="AlphaFoldDB" id="A0A1T4YV01"/>
<keyword evidence="2" id="KW-1185">Reference proteome</keyword>
<dbReference type="EMBL" id="LT796768">
    <property type="protein sequence ID" value="SKB05503.1"/>
    <property type="molecule type" value="Genomic_DNA"/>
</dbReference>
<evidence type="ECO:0000313" key="1">
    <source>
        <dbReference type="EMBL" id="SKB05503.1"/>
    </source>
</evidence>
<protein>
    <recommendedName>
        <fullName evidence="3">DUF3253 domain-containing protein</fullName>
    </recommendedName>
</protein>
<dbReference type="Gene3D" id="1.10.10.10">
    <property type="entry name" value="Winged helix-like DNA-binding domain superfamily/Winged helix DNA-binding domain"/>
    <property type="match status" value="1"/>
</dbReference>
<reference evidence="2" key="1">
    <citation type="submission" date="2017-02" db="EMBL/GenBank/DDBJ databases">
        <authorList>
            <person name="Varghese N."/>
            <person name="Submissions S."/>
        </authorList>
    </citation>
    <scope>NUCLEOTIDE SEQUENCE [LARGE SCALE GENOMIC DNA]</scope>
    <source>
        <strain evidence="2">9H-4</strain>
    </source>
</reference>
<evidence type="ECO:0000313" key="2">
    <source>
        <dbReference type="Proteomes" id="UP000191040"/>
    </source>
</evidence>
<gene>
    <name evidence="1" type="ORF">SAMN06295964_0957</name>
</gene>
<dbReference type="InterPro" id="IPR036390">
    <property type="entry name" value="WH_DNA-bd_sf"/>
</dbReference>
<proteinExistence type="predicted"/>
<dbReference type="InterPro" id="IPR036388">
    <property type="entry name" value="WH-like_DNA-bd_sf"/>
</dbReference>
<dbReference type="Proteomes" id="UP000191040">
    <property type="component" value="Chromosome I"/>
</dbReference>
<dbReference type="RefSeq" id="WP_153302875.1">
    <property type="nucleotide sequence ID" value="NZ_LT796768.1"/>
</dbReference>
<evidence type="ECO:0008006" key="3">
    <source>
        <dbReference type="Google" id="ProtNLM"/>
    </source>
</evidence>
<dbReference type="SUPFAM" id="SSF46785">
    <property type="entry name" value="Winged helix' DNA-binding domain"/>
    <property type="match status" value="1"/>
</dbReference>
<name>A0A1T4YV01_9ACTN</name>
<dbReference type="Pfam" id="PF11625">
    <property type="entry name" value="DUF3253"/>
    <property type="match status" value="1"/>
</dbReference>
<dbReference type="InterPro" id="IPR021660">
    <property type="entry name" value="DUF3253"/>
</dbReference>
<organism evidence="1 2">
    <name type="scientific">Aeromicrobium choanae</name>
    <dbReference type="NCBI Taxonomy" id="1736691"/>
    <lineage>
        <taxon>Bacteria</taxon>
        <taxon>Bacillati</taxon>
        <taxon>Actinomycetota</taxon>
        <taxon>Actinomycetes</taxon>
        <taxon>Propionibacteriales</taxon>
        <taxon>Nocardioidaceae</taxon>
        <taxon>Aeromicrobium</taxon>
    </lineage>
</organism>